<dbReference type="InterPro" id="IPR000119">
    <property type="entry name" value="Hist_DNA-bd"/>
</dbReference>
<dbReference type="InterPro" id="IPR010992">
    <property type="entry name" value="IHF-like_DNA-bd_dom_sf"/>
</dbReference>
<sequence>MNKSELIKTLSEQNDIPMEEATVVVNTFFQSIKDSMIQGDRVEIRGFGSFKVKDYQGYKGRNPKTGQSVEVKPKRLPFFRPGKELKDHLNEDVS</sequence>
<accession>A0A1G6BQ65</accession>
<keyword evidence="2" id="KW-0238">DNA-binding</keyword>
<reference evidence="4 5" key="1">
    <citation type="submission" date="2016-10" db="EMBL/GenBank/DDBJ databases">
        <authorList>
            <person name="de Groot N.N."/>
        </authorList>
    </citation>
    <scope>NUCLEOTIDE SEQUENCE [LARGE SCALE GENOMIC DNA]</scope>
    <source>
        <strain evidence="4 5">ASO4-2</strain>
    </source>
</reference>
<dbReference type="Proteomes" id="UP000198771">
    <property type="component" value="Unassembled WGS sequence"/>
</dbReference>
<organism evidence="4 5">
    <name type="scientific">Desulfonatronum thiosulfatophilum</name>
    <dbReference type="NCBI Taxonomy" id="617002"/>
    <lineage>
        <taxon>Bacteria</taxon>
        <taxon>Pseudomonadati</taxon>
        <taxon>Thermodesulfobacteriota</taxon>
        <taxon>Desulfovibrionia</taxon>
        <taxon>Desulfovibrionales</taxon>
        <taxon>Desulfonatronaceae</taxon>
        <taxon>Desulfonatronum</taxon>
    </lineage>
</organism>
<dbReference type="GO" id="GO:0003677">
    <property type="term" value="F:DNA binding"/>
    <property type="evidence" value="ECO:0007669"/>
    <property type="project" value="UniProtKB-KW"/>
</dbReference>
<dbReference type="Pfam" id="PF00216">
    <property type="entry name" value="Bac_DNA_binding"/>
    <property type="match status" value="1"/>
</dbReference>
<dbReference type="PANTHER" id="PTHR33175">
    <property type="entry name" value="DNA-BINDING PROTEIN HU"/>
    <property type="match status" value="1"/>
</dbReference>
<evidence type="ECO:0000313" key="5">
    <source>
        <dbReference type="Proteomes" id="UP000198771"/>
    </source>
</evidence>
<dbReference type="AlphaFoldDB" id="A0A1G6BQ65"/>
<dbReference type="EMBL" id="FMXO01000005">
    <property type="protein sequence ID" value="SDB22766.1"/>
    <property type="molecule type" value="Genomic_DNA"/>
</dbReference>
<evidence type="ECO:0000313" key="4">
    <source>
        <dbReference type="EMBL" id="SDB22766.1"/>
    </source>
</evidence>
<dbReference type="RefSeq" id="WP_092118347.1">
    <property type="nucleotide sequence ID" value="NZ_FMXO01000005.1"/>
</dbReference>
<dbReference type="SMART" id="SM00411">
    <property type="entry name" value="BHL"/>
    <property type="match status" value="1"/>
</dbReference>
<dbReference type="GO" id="GO:0030527">
    <property type="term" value="F:structural constituent of chromatin"/>
    <property type="evidence" value="ECO:0007669"/>
    <property type="project" value="InterPro"/>
</dbReference>
<name>A0A1G6BQ65_9BACT</name>
<evidence type="ECO:0000256" key="3">
    <source>
        <dbReference type="RuleBase" id="RU003939"/>
    </source>
</evidence>
<dbReference type="GO" id="GO:0005829">
    <property type="term" value="C:cytosol"/>
    <property type="evidence" value="ECO:0007669"/>
    <property type="project" value="TreeGrafter"/>
</dbReference>
<dbReference type="STRING" id="617002.SAMN05660653_01111"/>
<dbReference type="Gene3D" id="4.10.520.10">
    <property type="entry name" value="IHF-like DNA-binding proteins"/>
    <property type="match status" value="1"/>
</dbReference>
<dbReference type="PANTHER" id="PTHR33175:SF5">
    <property type="entry name" value="INTEGRATION HOST FACTOR SUBUNIT BETA"/>
    <property type="match status" value="1"/>
</dbReference>
<dbReference type="CDD" id="cd13836">
    <property type="entry name" value="IHF_B"/>
    <property type="match status" value="1"/>
</dbReference>
<dbReference type="PRINTS" id="PR01727">
    <property type="entry name" value="DNABINDINGHU"/>
</dbReference>
<evidence type="ECO:0000256" key="1">
    <source>
        <dbReference type="ARBA" id="ARBA00010529"/>
    </source>
</evidence>
<dbReference type="SUPFAM" id="SSF47729">
    <property type="entry name" value="IHF-like DNA-binding proteins"/>
    <property type="match status" value="1"/>
</dbReference>
<evidence type="ECO:0000256" key="2">
    <source>
        <dbReference type="ARBA" id="ARBA00023125"/>
    </source>
</evidence>
<dbReference type="OrthoDB" id="9804203at2"/>
<proteinExistence type="inferred from homology"/>
<gene>
    <name evidence="4" type="ORF">SAMN05660653_01111</name>
</gene>
<keyword evidence="5" id="KW-1185">Reference proteome</keyword>
<protein>
    <submittedName>
        <fullName evidence="4">Integration host factor subunit beta</fullName>
    </submittedName>
</protein>
<comment type="similarity">
    <text evidence="1 3">Belongs to the bacterial histone-like protein family.</text>
</comment>